<feature type="domain" description="Mur ligase central" evidence="22">
    <location>
        <begin position="51"/>
        <end position="246"/>
    </location>
</feature>
<sequence length="405" mass="45599">MTYQDTVNWMFAQLPMYQQQGKKAFKKDLSNTLVLAKHLKNPETKFKSIHVAGTNGKGSTSHMLASVLQKAGYTVGLYTSPHLKDFRERIKINGKEVSKQFVMGFIKRNKAFFESQKLSFFEMTVGMAFEYFQKQKVDIAIIEVGLGGRLDSTNIISPEVSVITNIGLDHTQFLGNTLEAIAEEKGGIIKRRTPVVVGETQEETKPIFNRLASKADSKIYYADALINNTLKSDLKGSYQTKNIKTVLQTIKVLQDQNWCISTSNIENGLLQVVKNTGLKGRWQILQENPKVICDTAHNQEGLTYVMKQLQEETFNTLHIVFGVVNDKDLDSIIDLLPKNATYYFCKPNIPRGLDAEALFNYFKGKNYVGAIYNSVNEAYKQALIEVEKEDVIYVGGSTFVVAEII</sequence>
<dbReference type="Gene3D" id="3.40.1190.10">
    <property type="entry name" value="Mur-like, catalytic domain"/>
    <property type="match status" value="1"/>
</dbReference>
<protein>
    <recommendedName>
        <fullName evidence="7">Dihydrofolate synthase/folylpolyglutamate synthase</fullName>
        <ecNumber evidence="5">6.3.2.12</ecNumber>
        <ecNumber evidence="6">6.3.2.17</ecNumber>
    </recommendedName>
    <alternativeName>
        <fullName evidence="16">Folylpoly-gamma-glutamate synthetase-dihydrofolate synthetase</fullName>
    </alternativeName>
    <alternativeName>
        <fullName evidence="14">Folylpolyglutamate synthetase</fullName>
    </alternativeName>
    <alternativeName>
        <fullName evidence="15">Tetrahydrofolylpolyglutamate synthase</fullName>
    </alternativeName>
</protein>
<dbReference type="PROSITE" id="PS01012">
    <property type="entry name" value="FOLYLPOLYGLU_SYNT_2"/>
    <property type="match status" value="1"/>
</dbReference>
<reference evidence="24" key="1">
    <citation type="journal article" date="2019" name="Int. J. Syst. Evol. Microbiol.">
        <title>The Global Catalogue of Microorganisms (GCM) 10K type strain sequencing project: providing services to taxonomists for standard genome sequencing and annotation.</title>
        <authorList>
            <consortium name="The Broad Institute Genomics Platform"/>
            <consortium name="The Broad Institute Genome Sequencing Center for Infectious Disease"/>
            <person name="Wu L."/>
            <person name="Ma J."/>
        </authorList>
    </citation>
    <scope>NUCLEOTIDE SEQUENCE [LARGE SCALE GENOMIC DNA]</scope>
    <source>
        <strain evidence="24">KCTC 42808</strain>
    </source>
</reference>
<comment type="similarity">
    <text evidence="4">Belongs to the folylpolyglutamate synthase family.</text>
</comment>
<dbReference type="InterPro" id="IPR036615">
    <property type="entry name" value="Mur_ligase_C_dom_sf"/>
</dbReference>
<dbReference type="Gene3D" id="3.90.190.20">
    <property type="entry name" value="Mur ligase, C-terminal domain"/>
    <property type="match status" value="1"/>
</dbReference>
<evidence type="ECO:0000313" key="24">
    <source>
        <dbReference type="Proteomes" id="UP001597467"/>
    </source>
</evidence>
<comment type="caution">
    <text evidence="23">The sequence shown here is derived from an EMBL/GenBank/DDBJ whole genome shotgun (WGS) entry which is preliminary data.</text>
</comment>
<keyword evidence="11" id="KW-0067">ATP-binding</keyword>
<evidence type="ECO:0000256" key="16">
    <source>
        <dbReference type="ARBA" id="ARBA00032510"/>
    </source>
</evidence>
<dbReference type="GO" id="GO:0016874">
    <property type="term" value="F:ligase activity"/>
    <property type="evidence" value="ECO:0007669"/>
    <property type="project" value="UniProtKB-KW"/>
</dbReference>
<dbReference type="Pfam" id="PF08245">
    <property type="entry name" value="Mur_ligase_M"/>
    <property type="match status" value="1"/>
</dbReference>
<dbReference type="InterPro" id="IPR001645">
    <property type="entry name" value="Folylpolyglutamate_synth"/>
</dbReference>
<name>A0ABW5K6Y3_9FLAO</name>
<evidence type="ECO:0000256" key="13">
    <source>
        <dbReference type="ARBA" id="ARBA00022909"/>
    </source>
</evidence>
<dbReference type="SUPFAM" id="SSF53623">
    <property type="entry name" value="MurD-like peptide ligases, catalytic domain"/>
    <property type="match status" value="1"/>
</dbReference>
<evidence type="ECO:0000259" key="21">
    <source>
        <dbReference type="Pfam" id="PF02875"/>
    </source>
</evidence>
<evidence type="ECO:0000256" key="18">
    <source>
        <dbReference type="ARBA" id="ARBA00047808"/>
    </source>
</evidence>
<dbReference type="InterPro" id="IPR036565">
    <property type="entry name" value="Mur-like_cat_sf"/>
</dbReference>
<comment type="function">
    <text evidence="1">Functions in two distinct reactions of the de novo folate biosynthetic pathway. Catalyzes the addition of a glutamate residue to dihydropteroate (7,8-dihydropteroate or H2Pte) to form dihydrofolate (7,8-dihydrofolate monoglutamate or H2Pte-Glu). Also catalyzes successive additions of L-glutamate to tetrahydrofolate or 10-formyltetrahydrofolate or 5,10-methylenetetrahydrofolate, leading to folylpolyglutamate derivatives.</text>
</comment>
<proteinExistence type="inferred from homology"/>
<evidence type="ECO:0000256" key="19">
    <source>
        <dbReference type="ARBA" id="ARBA00049035"/>
    </source>
</evidence>
<comment type="catalytic activity">
    <reaction evidence="18">
        <text>10-formyltetrahydrofolyl-(gamma-L-Glu)(n) + L-glutamate + ATP = 10-formyltetrahydrofolyl-(gamma-L-Glu)(n+1) + ADP + phosphate + H(+)</text>
        <dbReference type="Rhea" id="RHEA:51904"/>
        <dbReference type="Rhea" id="RHEA-COMP:13088"/>
        <dbReference type="Rhea" id="RHEA-COMP:14300"/>
        <dbReference type="ChEBI" id="CHEBI:15378"/>
        <dbReference type="ChEBI" id="CHEBI:29985"/>
        <dbReference type="ChEBI" id="CHEBI:30616"/>
        <dbReference type="ChEBI" id="CHEBI:43474"/>
        <dbReference type="ChEBI" id="CHEBI:134413"/>
        <dbReference type="ChEBI" id="CHEBI:456216"/>
        <dbReference type="EC" id="6.3.2.17"/>
    </reaction>
</comment>
<dbReference type="InterPro" id="IPR018109">
    <property type="entry name" value="Folylpolyglutamate_synth_CS"/>
</dbReference>
<feature type="domain" description="Mur ligase C-terminal" evidence="21">
    <location>
        <begin position="280"/>
        <end position="397"/>
    </location>
</feature>
<evidence type="ECO:0000259" key="22">
    <source>
        <dbReference type="Pfam" id="PF08245"/>
    </source>
</evidence>
<dbReference type="Proteomes" id="UP001597467">
    <property type="component" value="Unassembled WGS sequence"/>
</dbReference>
<dbReference type="PANTHER" id="PTHR11136:SF0">
    <property type="entry name" value="DIHYDROFOLATE SYNTHETASE-RELATED"/>
    <property type="match status" value="1"/>
</dbReference>
<evidence type="ECO:0000256" key="9">
    <source>
        <dbReference type="ARBA" id="ARBA00022723"/>
    </source>
</evidence>
<comment type="catalytic activity">
    <reaction evidence="20">
        <text>7,8-dihydropteroate + L-glutamate + ATP = 7,8-dihydrofolate + ADP + phosphate + H(+)</text>
        <dbReference type="Rhea" id="RHEA:23584"/>
        <dbReference type="ChEBI" id="CHEBI:15378"/>
        <dbReference type="ChEBI" id="CHEBI:17839"/>
        <dbReference type="ChEBI" id="CHEBI:29985"/>
        <dbReference type="ChEBI" id="CHEBI:30616"/>
        <dbReference type="ChEBI" id="CHEBI:43474"/>
        <dbReference type="ChEBI" id="CHEBI:57451"/>
        <dbReference type="ChEBI" id="CHEBI:456216"/>
        <dbReference type="EC" id="6.3.2.12"/>
    </reaction>
</comment>
<dbReference type="PANTHER" id="PTHR11136">
    <property type="entry name" value="FOLYLPOLYGLUTAMATE SYNTHASE-RELATED"/>
    <property type="match status" value="1"/>
</dbReference>
<dbReference type="PROSITE" id="PS01011">
    <property type="entry name" value="FOLYLPOLYGLU_SYNT_1"/>
    <property type="match status" value="1"/>
</dbReference>
<evidence type="ECO:0000256" key="20">
    <source>
        <dbReference type="ARBA" id="ARBA00049161"/>
    </source>
</evidence>
<keyword evidence="24" id="KW-1185">Reference proteome</keyword>
<evidence type="ECO:0000256" key="8">
    <source>
        <dbReference type="ARBA" id="ARBA00022598"/>
    </source>
</evidence>
<dbReference type="EC" id="6.3.2.17" evidence="6"/>
<keyword evidence="8 23" id="KW-0436">Ligase</keyword>
<evidence type="ECO:0000256" key="2">
    <source>
        <dbReference type="ARBA" id="ARBA00004799"/>
    </source>
</evidence>
<evidence type="ECO:0000256" key="17">
    <source>
        <dbReference type="ARBA" id="ARBA00047493"/>
    </source>
</evidence>
<keyword evidence="13" id="KW-0289">Folate biosynthesis</keyword>
<dbReference type="InterPro" id="IPR013221">
    <property type="entry name" value="Mur_ligase_cen"/>
</dbReference>
<evidence type="ECO:0000256" key="12">
    <source>
        <dbReference type="ARBA" id="ARBA00022842"/>
    </source>
</evidence>
<keyword evidence="9" id="KW-0479">Metal-binding</keyword>
<evidence type="ECO:0000256" key="5">
    <source>
        <dbReference type="ARBA" id="ARBA00013023"/>
    </source>
</evidence>
<dbReference type="NCBIfam" id="TIGR01499">
    <property type="entry name" value="folC"/>
    <property type="match status" value="1"/>
</dbReference>
<evidence type="ECO:0000256" key="7">
    <source>
        <dbReference type="ARBA" id="ARBA00019357"/>
    </source>
</evidence>
<evidence type="ECO:0000256" key="1">
    <source>
        <dbReference type="ARBA" id="ARBA00002714"/>
    </source>
</evidence>
<comment type="pathway">
    <text evidence="2">Cofactor biosynthesis; tetrahydrofolate biosynthesis; 7,8-dihydrofolate from 2-amino-4-hydroxy-6-hydroxymethyl-7,8-dihydropteridine diphosphate and 4-aminobenzoate: step 2/2.</text>
</comment>
<comment type="catalytic activity">
    <reaction evidence="19">
        <text>(6R)-5,10-methylenetetrahydrofolyl-(gamma-L-Glu)(n) + L-glutamate + ATP = (6R)-5,10-methylenetetrahydrofolyl-(gamma-L-Glu)(n+1) + ADP + phosphate + H(+)</text>
        <dbReference type="Rhea" id="RHEA:51912"/>
        <dbReference type="Rhea" id="RHEA-COMP:13257"/>
        <dbReference type="Rhea" id="RHEA-COMP:13258"/>
        <dbReference type="ChEBI" id="CHEBI:15378"/>
        <dbReference type="ChEBI" id="CHEBI:29985"/>
        <dbReference type="ChEBI" id="CHEBI:30616"/>
        <dbReference type="ChEBI" id="CHEBI:43474"/>
        <dbReference type="ChEBI" id="CHEBI:136572"/>
        <dbReference type="ChEBI" id="CHEBI:456216"/>
        <dbReference type="EC" id="6.3.2.17"/>
    </reaction>
</comment>
<evidence type="ECO:0000313" key="23">
    <source>
        <dbReference type="EMBL" id="MFD2543695.1"/>
    </source>
</evidence>
<evidence type="ECO:0000256" key="15">
    <source>
        <dbReference type="ARBA" id="ARBA00030592"/>
    </source>
</evidence>
<dbReference type="PIRSF" id="PIRSF001563">
    <property type="entry name" value="Folylpolyglu_synth"/>
    <property type="match status" value="1"/>
</dbReference>
<evidence type="ECO:0000256" key="11">
    <source>
        <dbReference type="ARBA" id="ARBA00022840"/>
    </source>
</evidence>
<dbReference type="Pfam" id="PF02875">
    <property type="entry name" value="Mur_ligase_C"/>
    <property type="match status" value="1"/>
</dbReference>
<dbReference type="SUPFAM" id="SSF53244">
    <property type="entry name" value="MurD-like peptide ligases, peptide-binding domain"/>
    <property type="match status" value="1"/>
</dbReference>
<evidence type="ECO:0000256" key="10">
    <source>
        <dbReference type="ARBA" id="ARBA00022741"/>
    </source>
</evidence>
<evidence type="ECO:0000256" key="4">
    <source>
        <dbReference type="ARBA" id="ARBA00008276"/>
    </source>
</evidence>
<dbReference type="EC" id="6.3.2.12" evidence="5"/>
<evidence type="ECO:0000256" key="6">
    <source>
        <dbReference type="ARBA" id="ARBA00013025"/>
    </source>
</evidence>
<dbReference type="EMBL" id="JBHULM010000012">
    <property type="protein sequence ID" value="MFD2543695.1"/>
    <property type="molecule type" value="Genomic_DNA"/>
</dbReference>
<comment type="pathway">
    <text evidence="3">Cofactor biosynthesis; tetrahydrofolylpolyglutamate biosynthesis.</text>
</comment>
<dbReference type="RefSeq" id="WP_379905851.1">
    <property type="nucleotide sequence ID" value="NZ_JBHULM010000012.1"/>
</dbReference>
<keyword evidence="12" id="KW-0460">Magnesium</keyword>
<accession>A0ABW5K6Y3</accession>
<organism evidence="23 24">
    <name type="scientific">Lacinutrix gracilariae</name>
    <dbReference type="NCBI Taxonomy" id="1747198"/>
    <lineage>
        <taxon>Bacteria</taxon>
        <taxon>Pseudomonadati</taxon>
        <taxon>Bacteroidota</taxon>
        <taxon>Flavobacteriia</taxon>
        <taxon>Flavobacteriales</taxon>
        <taxon>Flavobacteriaceae</taxon>
        <taxon>Lacinutrix</taxon>
    </lineage>
</organism>
<evidence type="ECO:0000256" key="3">
    <source>
        <dbReference type="ARBA" id="ARBA00005150"/>
    </source>
</evidence>
<comment type="catalytic activity">
    <reaction evidence="17">
        <text>(6S)-5,6,7,8-tetrahydrofolyl-(gamma-L-Glu)(n) + L-glutamate + ATP = (6S)-5,6,7,8-tetrahydrofolyl-(gamma-L-Glu)(n+1) + ADP + phosphate + H(+)</text>
        <dbReference type="Rhea" id="RHEA:10580"/>
        <dbReference type="Rhea" id="RHEA-COMP:14738"/>
        <dbReference type="Rhea" id="RHEA-COMP:14740"/>
        <dbReference type="ChEBI" id="CHEBI:15378"/>
        <dbReference type="ChEBI" id="CHEBI:29985"/>
        <dbReference type="ChEBI" id="CHEBI:30616"/>
        <dbReference type="ChEBI" id="CHEBI:43474"/>
        <dbReference type="ChEBI" id="CHEBI:141005"/>
        <dbReference type="ChEBI" id="CHEBI:456216"/>
        <dbReference type="EC" id="6.3.2.17"/>
    </reaction>
</comment>
<keyword evidence="10" id="KW-0547">Nucleotide-binding</keyword>
<evidence type="ECO:0000256" key="14">
    <source>
        <dbReference type="ARBA" id="ARBA00030048"/>
    </source>
</evidence>
<dbReference type="InterPro" id="IPR004101">
    <property type="entry name" value="Mur_ligase_C"/>
</dbReference>
<gene>
    <name evidence="23" type="ORF">ACFSSB_15290</name>
</gene>